<dbReference type="InterPro" id="IPR029045">
    <property type="entry name" value="ClpP/crotonase-like_dom_sf"/>
</dbReference>
<dbReference type="SUPFAM" id="SSF52096">
    <property type="entry name" value="ClpP/crotonase"/>
    <property type="match status" value="1"/>
</dbReference>
<evidence type="ECO:0000313" key="4">
    <source>
        <dbReference type="Proteomes" id="UP000319014"/>
    </source>
</evidence>
<accession>A0A521C743</accession>
<dbReference type="Gene3D" id="1.10.12.10">
    <property type="entry name" value="Lyase 2-enoyl-coa Hydratase, Chain A, domain 2"/>
    <property type="match status" value="1"/>
</dbReference>
<name>A0A521C743_9RHOB</name>
<dbReference type="Gene3D" id="3.90.226.10">
    <property type="entry name" value="2-enoyl-CoA Hydratase, Chain A, domain 1"/>
    <property type="match status" value="1"/>
</dbReference>
<gene>
    <name evidence="3" type="ORF">SAMN06265221_10441</name>
</gene>
<dbReference type="InterPro" id="IPR001753">
    <property type="entry name" value="Enoyl-CoA_hydra/iso"/>
</dbReference>
<organism evidence="3 4">
    <name type="scientific">Paracoccus laeviglucosivorans</name>
    <dbReference type="NCBI Taxonomy" id="1197861"/>
    <lineage>
        <taxon>Bacteria</taxon>
        <taxon>Pseudomonadati</taxon>
        <taxon>Pseudomonadota</taxon>
        <taxon>Alphaproteobacteria</taxon>
        <taxon>Rhodobacterales</taxon>
        <taxon>Paracoccaceae</taxon>
        <taxon>Paracoccus</taxon>
    </lineage>
</organism>
<reference evidence="3 4" key="1">
    <citation type="submission" date="2017-05" db="EMBL/GenBank/DDBJ databases">
        <authorList>
            <person name="Varghese N."/>
            <person name="Submissions S."/>
        </authorList>
    </citation>
    <scope>NUCLEOTIDE SEQUENCE [LARGE SCALE GENOMIC DNA]</scope>
    <source>
        <strain evidence="3 4">DSM 100094</strain>
    </source>
</reference>
<dbReference type="EMBL" id="FXTK01000004">
    <property type="protein sequence ID" value="SMO55292.1"/>
    <property type="molecule type" value="Genomic_DNA"/>
</dbReference>
<evidence type="ECO:0000256" key="2">
    <source>
        <dbReference type="RuleBase" id="RU003707"/>
    </source>
</evidence>
<dbReference type="InterPro" id="IPR018376">
    <property type="entry name" value="Enoyl-CoA_hyd/isom_CS"/>
</dbReference>
<evidence type="ECO:0000313" key="3">
    <source>
        <dbReference type="EMBL" id="SMO55292.1"/>
    </source>
</evidence>
<comment type="similarity">
    <text evidence="1 2">Belongs to the enoyl-CoA hydratase/isomerase family.</text>
</comment>
<evidence type="ECO:0000256" key="1">
    <source>
        <dbReference type="ARBA" id="ARBA00005254"/>
    </source>
</evidence>
<keyword evidence="4" id="KW-1185">Reference proteome</keyword>
<dbReference type="Pfam" id="PF00378">
    <property type="entry name" value="ECH_1"/>
    <property type="match status" value="1"/>
</dbReference>
<dbReference type="InterPro" id="IPR014748">
    <property type="entry name" value="Enoyl-CoA_hydra_C"/>
</dbReference>
<dbReference type="CDD" id="cd06558">
    <property type="entry name" value="crotonase-like"/>
    <property type="match status" value="1"/>
</dbReference>
<dbReference type="PROSITE" id="PS00166">
    <property type="entry name" value="ENOYL_COA_HYDRATASE"/>
    <property type="match status" value="1"/>
</dbReference>
<dbReference type="PANTHER" id="PTHR43459">
    <property type="entry name" value="ENOYL-COA HYDRATASE"/>
    <property type="match status" value="1"/>
</dbReference>
<dbReference type="PANTHER" id="PTHR43459:SF1">
    <property type="entry name" value="EG:BACN32G11.4 PROTEIN"/>
    <property type="match status" value="1"/>
</dbReference>
<sequence>MGGAMSHQTIAVSHQDGITRIALNRPEVMNALNSVMRAEITAAFSDPGAGCRCIVLTGTGRAFCSGQDLTDARAGLDVERILRDEYEPMLAAITGAPVPVIAAVNGVAAGAGANLALAADVVIAAESAVFLQAFSRIGLIPDAGGTHIIPRSVGAARAMGMMLFAEPVTARQAANWGMIWETAPDAEFEAVATARAQTLAQGPTRAYLAIREALAASGGNDMQAQLALEARLQGEMARTSDFTEGVTAFLEKRHARFTGF</sequence>
<dbReference type="AlphaFoldDB" id="A0A521C743"/>
<protein>
    <submittedName>
        <fullName evidence="3">Short chain enoyl-CoA hydratase /Enoyl-CoA hydratase</fullName>
    </submittedName>
</protein>
<proteinExistence type="inferred from homology"/>
<dbReference type="Proteomes" id="UP000319014">
    <property type="component" value="Unassembled WGS sequence"/>
</dbReference>
<dbReference type="GO" id="GO:0003824">
    <property type="term" value="F:catalytic activity"/>
    <property type="evidence" value="ECO:0007669"/>
    <property type="project" value="InterPro"/>
</dbReference>